<comment type="caution">
    <text evidence="6">The sequence shown here is derived from an EMBL/GenBank/DDBJ whole genome shotgun (WGS) entry which is preliminary data.</text>
</comment>
<evidence type="ECO:0000313" key="6">
    <source>
        <dbReference type="EMBL" id="EKC52519.1"/>
    </source>
</evidence>
<feature type="non-terminal residue" evidence="6">
    <location>
        <position position="375"/>
    </location>
</feature>
<dbReference type="Pfam" id="PF13361">
    <property type="entry name" value="UvrD_C"/>
    <property type="match status" value="1"/>
</dbReference>
<dbReference type="Gene3D" id="1.20.1600.10">
    <property type="entry name" value="Outer membrane efflux proteins (OEP)"/>
    <property type="match status" value="1"/>
</dbReference>
<keyword evidence="1" id="KW-0547">Nucleotide-binding</keyword>
<keyword evidence="4" id="KW-0067">ATP-binding</keyword>
<name>K1SAT2_9ZZZZ</name>
<dbReference type="PANTHER" id="PTHR30203">
    <property type="entry name" value="OUTER MEMBRANE CATION EFFLUX PROTEIN"/>
    <property type="match status" value="1"/>
</dbReference>
<dbReference type="InterPro" id="IPR014017">
    <property type="entry name" value="DNA_helicase_UvrD-like_C"/>
</dbReference>
<dbReference type="InterPro" id="IPR027417">
    <property type="entry name" value="P-loop_NTPase"/>
</dbReference>
<protein>
    <submittedName>
        <fullName evidence="6">Outer membrane protein oprM</fullName>
    </submittedName>
</protein>
<dbReference type="SUPFAM" id="SSF56954">
    <property type="entry name" value="Outer membrane efflux proteins (OEP)"/>
    <property type="match status" value="1"/>
</dbReference>
<keyword evidence="3" id="KW-0347">Helicase</keyword>
<dbReference type="Gene3D" id="3.40.50.300">
    <property type="entry name" value="P-loop containing nucleotide triphosphate hydrolases"/>
    <property type="match status" value="1"/>
</dbReference>
<dbReference type="GO" id="GO:0015562">
    <property type="term" value="F:efflux transmembrane transporter activity"/>
    <property type="evidence" value="ECO:0007669"/>
    <property type="project" value="InterPro"/>
</dbReference>
<gene>
    <name evidence="6" type="ORF">LEA_16851</name>
</gene>
<dbReference type="PANTHER" id="PTHR30203:SF33">
    <property type="entry name" value="BLR4455 PROTEIN"/>
    <property type="match status" value="1"/>
</dbReference>
<dbReference type="GO" id="GO:0004386">
    <property type="term" value="F:helicase activity"/>
    <property type="evidence" value="ECO:0007669"/>
    <property type="project" value="UniProtKB-KW"/>
</dbReference>
<keyword evidence="2" id="KW-0378">Hydrolase</keyword>
<reference evidence="6" key="1">
    <citation type="journal article" date="2013" name="Environ. Microbiol.">
        <title>Microbiota from the distal guts of lean and obese adolescents exhibit partial functional redundancy besides clear differences in community structure.</title>
        <authorList>
            <person name="Ferrer M."/>
            <person name="Ruiz A."/>
            <person name="Lanza F."/>
            <person name="Haange S.B."/>
            <person name="Oberbach A."/>
            <person name="Till H."/>
            <person name="Bargiela R."/>
            <person name="Campoy C."/>
            <person name="Segura M.T."/>
            <person name="Richter M."/>
            <person name="von Bergen M."/>
            <person name="Seifert J."/>
            <person name="Suarez A."/>
        </authorList>
    </citation>
    <scope>NUCLEOTIDE SEQUENCE</scope>
</reference>
<evidence type="ECO:0000256" key="4">
    <source>
        <dbReference type="ARBA" id="ARBA00022840"/>
    </source>
</evidence>
<dbReference type="SUPFAM" id="SSF52540">
    <property type="entry name" value="P-loop containing nucleoside triphosphate hydrolases"/>
    <property type="match status" value="1"/>
</dbReference>
<organism evidence="6">
    <name type="scientific">human gut metagenome</name>
    <dbReference type="NCBI Taxonomy" id="408170"/>
    <lineage>
        <taxon>unclassified sequences</taxon>
        <taxon>metagenomes</taxon>
        <taxon>organismal metagenomes</taxon>
    </lineage>
</organism>
<accession>K1SAT2</accession>
<dbReference type="AlphaFoldDB" id="K1SAT2"/>
<dbReference type="EMBL" id="AJWY01011522">
    <property type="protein sequence ID" value="EKC52519.1"/>
    <property type="molecule type" value="Genomic_DNA"/>
</dbReference>
<feature type="domain" description="UvrD-like helicase C-terminal" evidence="5">
    <location>
        <begin position="296"/>
        <end position="375"/>
    </location>
</feature>
<evidence type="ECO:0000256" key="3">
    <source>
        <dbReference type="ARBA" id="ARBA00022806"/>
    </source>
</evidence>
<dbReference type="CDD" id="cd18807">
    <property type="entry name" value="SF1_C_UvrD"/>
    <property type="match status" value="1"/>
</dbReference>
<evidence type="ECO:0000256" key="2">
    <source>
        <dbReference type="ARBA" id="ARBA00022801"/>
    </source>
</evidence>
<feature type="non-terminal residue" evidence="6">
    <location>
        <position position="1"/>
    </location>
</feature>
<dbReference type="Gene3D" id="2.20.200.10">
    <property type="entry name" value="Outer membrane efflux proteins (OEP)"/>
    <property type="match status" value="1"/>
</dbReference>
<proteinExistence type="predicted"/>
<dbReference type="GO" id="GO:0005524">
    <property type="term" value="F:ATP binding"/>
    <property type="evidence" value="ECO:0007669"/>
    <property type="project" value="UniProtKB-KW"/>
</dbReference>
<evidence type="ECO:0000256" key="1">
    <source>
        <dbReference type="ARBA" id="ARBA00022741"/>
    </source>
</evidence>
<dbReference type="InterPro" id="IPR010131">
    <property type="entry name" value="MdtP/NodT-like"/>
</dbReference>
<dbReference type="Pfam" id="PF02321">
    <property type="entry name" value="OEP"/>
    <property type="match status" value="2"/>
</dbReference>
<evidence type="ECO:0000259" key="5">
    <source>
        <dbReference type="Pfam" id="PF13361"/>
    </source>
</evidence>
<sequence>RQAKVSLKQTQFYEQAVQTQVIAGVANMYYTLLMLDRQLQITEGTVEILKKNLETVQAMKDAGIYGTTSAAVEQSRTAYAQVMASLPDIRQSIRETENALCLMLHQPAQSIARGVLEEQQLPTEFSVGIPLQLLSNRPDVKAAEMSLAASYYNTNSARAAFYPQITLSGSGGWTNNSGAGIVNPGKLLASAIGSLTQPLFYRGAACKISSQRHITITDALLGIDTGTQISVNSKRNIKQTAQLMQQAQNSSATEVLSIILHGMQYADYAHKNGLDENKYDILRMLARNVNSSAELIDRLSELSGIMAEHKDDPDSKFTLSTVHSSKGLEYDCVYLLDVIDNVLPCITKDKLNDKEDIKQYEEERRLFYVAVTRAR</sequence>
<dbReference type="GO" id="GO:0016787">
    <property type="term" value="F:hydrolase activity"/>
    <property type="evidence" value="ECO:0007669"/>
    <property type="project" value="UniProtKB-KW"/>
</dbReference>
<dbReference type="InterPro" id="IPR003423">
    <property type="entry name" value="OMP_efflux"/>
</dbReference>